<evidence type="ECO:0000313" key="1">
    <source>
        <dbReference type="EMBL" id="POZ53075.1"/>
    </source>
</evidence>
<name>A0A2S5CQK2_9GAMM</name>
<reference evidence="1 2" key="1">
    <citation type="submission" date="2017-11" db="EMBL/GenBank/DDBJ databases">
        <title>Draft Genome Sequence of Methylobacter psychrotolerans Sph1T, an Obligate Methanotroph from Low-Temperature Environments.</title>
        <authorList>
            <person name="Oshkin I.Y."/>
            <person name="Miroshnikov K."/>
            <person name="Belova S.E."/>
            <person name="Korzhenkov A."/>
            <person name="Toshchakov S.V."/>
            <person name="Dedysh S.N."/>
        </authorList>
    </citation>
    <scope>NUCLEOTIDE SEQUENCE [LARGE SCALE GENOMIC DNA]</scope>
    <source>
        <strain evidence="1 2">Sph1</strain>
    </source>
</reference>
<gene>
    <name evidence="1" type="ORF">AADEFJLK_00084</name>
</gene>
<evidence type="ECO:0000313" key="2">
    <source>
        <dbReference type="Proteomes" id="UP000237423"/>
    </source>
</evidence>
<sequence length="279" mass="28917">MPQYQSYPSKPSPDAGDIFLILDPADLTDSSEGTTKRTTVGAVAGHGHSGFSATLGQYLDTASLQASVDALMALTYTPPTIALTASPAPSLREKGDPVGAVALAAVTLRRSDAISAVAFYRDGVLLGAVAAPQAQGGTETMTDNGGFSDTVTYTSVVSDGTTTVSSNAVSYRFVYPYYFGVGAAGLTAVQVAGLTKAIIAQAPSKAVTTSPSGEVFYFAYPAAYGALSSITDTNGFETLADYTQRSATITGLDGTAQAYFIYEFNQPTSQTLFTNTYKL</sequence>
<dbReference type="Proteomes" id="UP000237423">
    <property type="component" value="Unassembled WGS sequence"/>
</dbReference>
<protein>
    <submittedName>
        <fullName evidence="1">Uncharacterized protein</fullName>
    </submittedName>
</protein>
<dbReference type="RefSeq" id="WP_103972921.1">
    <property type="nucleotide sequence ID" value="NZ_PGFZ01000001.1"/>
</dbReference>
<accession>A0A2S5CQK2</accession>
<dbReference type="EMBL" id="PGFZ01000001">
    <property type="protein sequence ID" value="POZ53075.1"/>
    <property type="molecule type" value="Genomic_DNA"/>
</dbReference>
<organism evidence="1 2">
    <name type="scientific">Methylovulum psychrotolerans</name>
    <dbReference type="NCBI Taxonomy" id="1704499"/>
    <lineage>
        <taxon>Bacteria</taxon>
        <taxon>Pseudomonadati</taxon>
        <taxon>Pseudomonadota</taxon>
        <taxon>Gammaproteobacteria</taxon>
        <taxon>Methylococcales</taxon>
        <taxon>Methylococcaceae</taxon>
        <taxon>Methylovulum</taxon>
    </lineage>
</organism>
<comment type="caution">
    <text evidence="1">The sequence shown here is derived from an EMBL/GenBank/DDBJ whole genome shotgun (WGS) entry which is preliminary data.</text>
</comment>
<dbReference type="AlphaFoldDB" id="A0A2S5CQK2"/>
<proteinExistence type="predicted"/>